<protein>
    <submittedName>
        <fullName evidence="2">CRISPR system precrRNA processing endoribonuclease RAMP protein Cas6</fullName>
    </submittedName>
</protein>
<keyword evidence="3" id="KW-1185">Reference proteome</keyword>
<evidence type="ECO:0000313" key="3">
    <source>
        <dbReference type="Proteomes" id="UP000260812"/>
    </source>
</evidence>
<dbReference type="AlphaFoldDB" id="A0A3E3HZ12"/>
<name>A0A3E3HZ12_9FIRM</name>
<accession>A0A3E3HZ12</accession>
<gene>
    <name evidence="2" type="ORF">DXC51_20825</name>
</gene>
<dbReference type="Proteomes" id="UP000260812">
    <property type="component" value="Unassembled WGS sequence"/>
</dbReference>
<dbReference type="Pfam" id="PF10040">
    <property type="entry name" value="CRISPR_Cas6"/>
    <property type="match status" value="1"/>
</dbReference>
<dbReference type="Gene3D" id="3.30.70.1900">
    <property type="match status" value="1"/>
</dbReference>
<comment type="caution">
    <text evidence="2">The sequence shown here is derived from an EMBL/GenBank/DDBJ whole genome shotgun (WGS) entry which is preliminary data.</text>
</comment>
<organism evidence="2 3">
    <name type="scientific">Eisenbergiella massiliensis</name>
    <dbReference type="NCBI Taxonomy" id="1720294"/>
    <lineage>
        <taxon>Bacteria</taxon>
        <taxon>Bacillati</taxon>
        <taxon>Bacillota</taxon>
        <taxon>Clostridia</taxon>
        <taxon>Lachnospirales</taxon>
        <taxon>Lachnospiraceae</taxon>
        <taxon>Eisenbergiella</taxon>
    </lineage>
</organism>
<sequence>MINNEPVHFSLKYLPLLIRLRCCEPARLPGYLGSTLHGILGWALLNHKEAYRYIYENRKMAEGGYDIPNPYIINPPGYREQYNKGDELRFQVILLGDALRYAEQLINALITAGSFTIGAERKRFQLEEIMQYDQLQSIWKPGLYAPEAIKAEVLSEHRTEGCTNCSIQLLTPLRIRRSGSLLTELDFITIFRSISRRITELTARYGGFVNEQEIVWLMEAAQHIQKTSSGLYVKNMERYSTRRDKKMDLSGLLGAMTFQGELAPFTPWLNAACILHLGRNTTLGCGKIDAVIMN</sequence>
<reference evidence="2" key="1">
    <citation type="submission" date="2018-08" db="EMBL/GenBank/DDBJ databases">
        <title>A genome reference for cultivated species of the human gut microbiota.</title>
        <authorList>
            <person name="Zou Y."/>
            <person name="Xue W."/>
            <person name="Luo G."/>
        </authorList>
    </citation>
    <scope>NUCLEOTIDE SEQUENCE [LARGE SCALE GENOMIC DNA]</scope>
    <source>
        <strain evidence="2">TF05-5AC</strain>
    </source>
</reference>
<feature type="domain" description="CRISPR-associated protein Cas6 C-terminal" evidence="1">
    <location>
        <begin position="167"/>
        <end position="288"/>
    </location>
</feature>
<proteinExistence type="predicted"/>
<evidence type="ECO:0000259" key="1">
    <source>
        <dbReference type="Pfam" id="PF10040"/>
    </source>
</evidence>
<dbReference type="GeneID" id="97989242"/>
<dbReference type="InterPro" id="IPR019267">
    <property type="entry name" value="CRISPR-assoc_Cas6_C"/>
</dbReference>
<dbReference type="EMBL" id="QVLV01000018">
    <property type="protein sequence ID" value="RGE57057.1"/>
    <property type="molecule type" value="Genomic_DNA"/>
</dbReference>
<dbReference type="RefSeq" id="WP_117545329.1">
    <property type="nucleotide sequence ID" value="NZ_QVLV01000018.1"/>
</dbReference>
<evidence type="ECO:0000313" key="2">
    <source>
        <dbReference type="EMBL" id="RGE57057.1"/>
    </source>
</evidence>